<feature type="coiled-coil region" evidence="1">
    <location>
        <begin position="182"/>
        <end position="240"/>
    </location>
</feature>
<keyword evidence="1" id="KW-0175">Coiled coil</keyword>
<feature type="compositionally biased region" description="Basic and acidic residues" evidence="2">
    <location>
        <begin position="7"/>
        <end position="18"/>
    </location>
</feature>
<sequence>MAVTSKQGRDAAKGRMDSAEEQTWRPANPKRTISLAGIFDEIRNKRQKGGDVSADERQRSPPARVATSNATPRNEEHSGAREVGSAAGEFFAQFASKKKQAQHPIYRDFDARVEGLDPHGRPIHRPGVPSDADIERLEADIRALSRPLQEEEMDVEIPQPDGTKLVKRITLGSVLQGYKKLSTRKNKELEILEQALGRLDEDISAAYEKLADESDLARAKERLDADLARFKQASKAAKDQLALEFDQARSEDKAASAETNEKILDFMRALQ</sequence>
<dbReference type="OrthoDB" id="3836492at2759"/>
<evidence type="ECO:0000256" key="2">
    <source>
        <dbReference type="SAM" id="MobiDB-lite"/>
    </source>
</evidence>
<reference evidence="3 4" key="1">
    <citation type="submission" date="2017-03" db="EMBL/GenBank/DDBJ databases">
        <title>Genomes of endolithic fungi from Antarctica.</title>
        <authorList>
            <person name="Coleine C."/>
            <person name="Masonjones S."/>
            <person name="Stajich J.E."/>
        </authorList>
    </citation>
    <scope>NUCLEOTIDE SEQUENCE [LARGE SCALE GENOMIC DNA]</scope>
    <source>
        <strain evidence="3 4">CCFEE 5311</strain>
    </source>
</reference>
<organism evidence="3 4">
    <name type="scientific">Friedmanniomyces endolithicus</name>
    <dbReference type="NCBI Taxonomy" id="329885"/>
    <lineage>
        <taxon>Eukaryota</taxon>
        <taxon>Fungi</taxon>
        <taxon>Dikarya</taxon>
        <taxon>Ascomycota</taxon>
        <taxon>Pezizomycotina</taxon>
        <taxon>Dothideomycetes</taxon>
        <taxon>Dothideomycetidae</taxon>
        <taxon>Mycosphaerellales</taxon>
        <taxon>Teratosphaeriaceae</taxon>
        <taxon>Friedmanniomyces</taxon>
    </lineage>
</organism>
<proteinExistence type="predicted"/>
<protein>
    <submittedName>
        <fullName evidence="3">Uncharacterized protein</fullName>
    </submittedName>
</protein>
<gene>
    <name evidence="3" type="ORF">B0A54_01254</name>
</gene>
<feature type="region of interest" description="Disordered" evidence="2">
    <location>
        <begin position="1"/>
        <end position="84"/>
    </location>
</feature>
<name>A0A4U0VJ43_9PEZI</name>
<accession>A0A4U0VJ43</accession>
<evidence type="ECO:0000256" key="1">
    <source>
        <dbReference type="SAM" id="Coils"/>
    </source>
</evidence>
<dbReference type="EMBL" id="NAJP01000002">
    <property type="protein sequence ID" value="TKA49178.1"/>
    <property type="molecule type" value="Genomic_DNA"/>
</dbReference>
<evidence type="ECO:0000313" key="4">
    <source>
        <dbReference type="Proteomes" id="UP000310066"/>
    </source>
</evidence>
<evidence type="ECO:0000313" key="3">
    <source>
        <dbReference type="EMBL" id="TKA49178.1"/>
    </source>
</evidence>
<comment type="caution">
    <text evidence="3">The sequence shown here is derived from an EMBL/GenBank/DDBJ whole genome shotgun (WGS) entry which is preliminary data.</text>
</comment>
<dbReference type="Proteomes" id="UP000310066">
    <property type="component" value="Unassembled WGS sequence"/>
</dbReference>
<dbReference type="AlphaFoldDB" id="A0A4U0VJ43"/>